<evidence type="ECO:0000313" key="1">
    <source>
        <dbReference type="EMBL" id="KFI53904.1"/>
    </source>
</evidence>
<reference evidence="1 2" key="1">
    <citation type="submission" date="2014-03" db="EMBL/GenBank/DDBJ databases">
        <title>Genomics of Bifidobacteria.</title>
        <authorList>
            <person name="Ventura M."/>
            <person name="Milani C."/>
            <person name="Lugli G.A."/>
        </authorList>
    </citation>
    <scope>NUCLEOTIDE SEQUENCE [LARGE SCALE GENOMIC DNA]</scope>
    <source>
        <strain evidence="1 2">DSM 23969</strain>
    </source>
</reference>
<dbReference type="OrthoDB" id="3242635at2"/>
<dbReference type="AlphaFoldDB" id="A0A087A554"/>
<dbReference type="EMBL" id="JGYN01000001">
    <property type="protein sequence ID" value="KFI53904.1"/>
    <property type="molecule type" value="Genomic_DNA"/>
</dbReference>
<keyword evidence="2" id="KW-1185">Reference proteome</keyword>
<accession>A0A087A554</accession>
<proteinExistence type="predicted"/>
<gene>
    <name evidence="1" type="ORF">BBIA_1252</name>
</gene>
<dbReference type="eggNOG" id="COG0769">
    <property type="taxonomic scope" value="Bacteria"/>
</dbReference>
<organism evidence="1 2">
    <name type="scientific">Bifidobacterium biavatii DSM 23969</name>
    <dbReference type="NCBI Taxonomy" id="1437608"/>
    <lineage>
        <taxon>Bacteria</taxon>
        <taxon>Bacillati</taxon>
        <taxon>Actinomycetota</taxon>
        <taxon>Actinomycetes</taxon>
        <taxon>Bifidobacteriales</taxon>
        <taxon>Bifidobacteriaceae</taxon>
        <taxon>Bifidobacterium</taxon>
    </lineage>
</organism>
<dbReference type="RefSeq" id="WP_033495097.1">
    <property type="nucleotide sequence ID" value="NZ_JDUU01000023.1"/>
</dbReference>
<dbReference type="STRING" id="1437608.GCA_000771645_01160"/>
<dbReference type="Proteomes" id="UP000029108">
    <property type="component" value="Unassembled WGS sequence"/>
</dbReference>
<sequence length="301" mass="31874">MSSVSEAVARRMTLGYLTDHYGCELEPSFASNVTVTSLADDVESVSAGALFVPRDMAEGNPKNMMEQALERGAYAALVPAAMRDELDGCELPLLFGDLTDAQIGELSTEMSGAPASMLAVFAVAGPASSDVAANVRQLSRLLHMLGNPVSVIGSFGSQSLERQLALDYPLGIFDVQRTLGVCQEDGAAAVIVALDDDTFRDGALSGVNIDVLGVDGMDSDPRKGAIARADQSKYGFVMDDQTHLIGRTGESDQIAMQFSPLADADMADVKRSSLAIAMVMAAGVRKNNIRNALRVNHDLNR</sequence>
<dbReference type="Gene3D" id="3.40.1390.10">
    <property type="entry name" value="MurE/MurF, N-terminal domain"/>
    <property type="match status" value="1"/>
</dbReference>
<name>A0A087A554_9BIFI</name>
<comment type="caution">
    <text evidence="1">The sequence shown here is derived from an EMBL/GenBank/DDBJ whole genome shotgun (WGS) entry which is preliminary data.</text>
</comment>
<protein>
    <submittedName>
        <fullName evidence="1">UDP-N-acetylmuramyl peptide synthase</fullName>
    </submittedName>
</protein>
<evidence type="ECO:0000313" key="2">
    <source>
        <dbReference type="Proteomes" id="UP000029108"/>
    </source>
</evidence>